<organism evidence="1 2">
    <name type="scientific">Auriscalpium vulgare</name>
    <dbReference type="NCBI Taxonomy" id="40419"/>
    <lineage>
        <taxon>Eukaryota</taxon>
        <taxon>Fungi</taxon>
        <taxon>Dikarya</taxon>
        <taxon>Basidiomycota</taxon>
        <taxon>Agaricomycotina</taxon>
        <taxon>Agaricomycetes</taxon>
        <taxon>Russulales</taxon>
        <taxon>Auriscalpiaceae</taxon>
        <taxon>Auriscalpium</taxon>
    </lineage>
</organism>
<accession>A0ACB8S7F1</accession>
<sequence length="479" mass="52651">MTALPPNHFLALPRPDVELGPPAGVVDTTTLAAHDFDVDTRTGFMPPQPPLARLPDQWAPWEDAFAAAQSHRFQLGRKSNITDAEKAQSEAWRAHVRQLPTLPTTGLLRSELLLRRAHHVLSWTMHFYVHSLPPDAPIRIPAPITVPLLQVSHHLQLPPVVTYSDDVLYNWALLRPQPPTEPAPALDNLRTLSSFTGTRDEAEFYLTSARIELRGVAALEVMRATLDELFVGDAIARARITRYMHALAGVIDELAALLVRVREGCEPETFYRDIRPWFNGVDSDAGARGKWVFEGLDENPEISAPTELSGPSAGQSSIVHALDIFLGVDHYSHASALTGHGPAAAAPSSAPKVSFLDRMQVYMPRHHRNFLRHLSTRPRSLRSLIEEQHVDDPELIVSYNAAVAALKRFRDAHMRIVALYIIGPARRLAASEAQASSSAQEDGGKAPLKGTGGTDLVRFLKDVRDNTVDALVDVGVNAS</sequence>
<protein>
    <submittedName>
        <fullName evidence="1">Indoleamine 2,3-dioxygenase</fullName>
    </submittedName>
</protein>
<evidence type="ECO:0000313" key="2">
    <source>
        <dbReference type="Proteomes" id="UP000814033"/>
    </source>
</evidence>
<reference evidence="1" key="2">
    <citation type="journal article" date="2022" name="New Phytol.">
        <title>Evolutionary transition to the ectomycorrhizal habit in the genomes of a hyperdiverse lineage of mushroom-forming fungi.</title>
        <authorList>
            <person name="Looney B."/>
            <person name="Miyauchi S."/>
            <person name="Morin E."/>
            <person name="Drula E."/>
            <person name="Courty P.E."/>
            <person name="Kohler A."/>
            <person name="Kuo A."/>
            <person name="LaButti K."/>
            <person name="Pangilinan J."/>
            <person name="Lipzen A."/>
            <person name="Riley R."/>
            <person name="Andreopoulos W."/>
            <person name="He G."/>
            <person name="Johnson J."/>
            <person name="Nolan M."/>
            <person name="Tritt A."/>
            <person name="Barry K.W."/>
            <person name="Grigoriev I.V."/>
            <person name="Nagy L.G."/>
            <person name="Hibbett D."/>
            <person name="Henrissat B."/>
            <person name="Matheny P.B."/>
            <person name="Labbe J."/>
            <person name="Martin F.M."/>
        </authorList>
    </citation>
    <scope>NUCLEOTIDE SEQUENCE</scope>
    <source>
        <strain evidence="1">FP105234-sp</strain>
    </source>
</reference>
<evidence type="ECO:0000313" key="1">
    <source>
        <dbReference type="EMBL" id="KAI0052325.1"/>
    </source>
</evidence>
<reference evidence="1" key="1">
    <citation type="submission" date="2021-02" db="EMBL/GenBank/DDBJ databases">
        <authorList>
            <consortium name="DOE Joint Genome Institute"/>
            <person name="Ahrendt S."/>
            <person name="Looney B.P."/>
            <person name="Miyauchi S."/>
            <person name="Morin E."/>
            <person name="Drula E."/>
            <person name="Courty P.E."/>
            <person name="Chicoki N."/>
            <person name="Fauchery L."/>
            <person name="Kohler A."/>
            <person name="Kuo A."/>
            <person name="Labutti K."/>
            <person name="Pangilinan J."/>
            <person name="Lipzen A."/>
            <person name="Riley R."/>
            <person name="Andreopoulos W."/>
            <person name="He G."/>
            <person name="Johnson J."/>
            <person name="Barry K.W."/>
            <person name="Grigoriev I.V."/>
            <person name="Nagy L."/>
            <person name="Hibbett D."/>
            <person name="Henrissat B."/>
            <person name="Matheny P.B."/>
            <person name="Labbe J."/>
            <person name="Martin F."/>
        </authorList>
    </citation>
    <scope>NUCLEOTIDE SEQUENCE</scope>
    <source>
        <strain evidence="1">FP105234-sp</strain>
    </source>
</reference>
<proteinExistence type="predicted"/>
<keyword evidence="2" id="KW-1185">Reference proteome</keyword>
<dbReference type="EMBL" id="MU275846">
    <property type="protein sequence ID" value="KAI0052325.1"/>
    <property type="molecule type" value="Genomic_DNA"/>
</dbReference>
<name>A0ACB8S7F1_9AGAM</name>
<comment type="caution">
    <text evidence="1">The sequence shown here is derived from an EMBL/GenBank/DDBJ whole genome shotgun (WGS) entry which is preliminary data.</text>
</comment>
<dbReference type="Proteomes" id="UP000814033">
    <property type="component" value="Unassembled WGS sequence"/>
</dbReference>
<gene>
    <name evidence="1" type="ORF">FA95DRAFT_1580162</name>
</gene>